<dbReference type="PANTHER" id="PTHR23501">
    <property type="entry name" value="MAJOR FACILITATOR SUPERFAMILY"/>
    <property type="match status" value="1"/>
</dbReference>
<evidence type="ECO:0000313" key="8">
    <source>
        <dbReference type="EMBL" id="PVI02272.1"/>
    </source>
</evidence>
<evidence type="ECO:0000256" key="1">
    <source>
        <dbReference type="ARBA" id="ARBA00004141"/>
    </source>
</evidence>
<dbReference type="Gene3D" id="1.20.1250.20">
    <property type="entry name" value="MFS general substrate transporter like domains"/>
    <property type="match status" value="1"/>
</dbReference>
<feature type="transmembrane region" description="Helical" evidence="6">
    <location>
        <begin position="82"/>
        <end position="100"/>
    </location>
</feature>
<keyword evidence="4 6" id="KW-0472">Membrane</keyword>
<dbReference type="OrthoDB" id="10021397at2759"/>
<dbReference type="GO" id="GO:0022857">
    <property type="term" value="F:transmembrane transporter activity"/>
    <property type="evidence" value="ECO:0007669"/>
    <property type="project" value="InterPro"/>
</dbReference>
<name>A0A2V1DWG5_9PLEO</name>
<dbReference type="PANTHER" id="PTHR23501:SF198">
    <property type="entry name" value="AZOLE RESISTANCE PROTEIN 1-RELATED"/>
    <property type="match status" value="1"/>
</dbReference>
<dbReference type="GO" id="GO:0005886">
    <property type="term" value="C:plasma membrane"/>
    <property type="evidence" value="ECO:0007669"/>
    <property type="project" value="TreeGrafter"/>
</dbReference>
<feature type="transmembrane region" description="Helical" evidence="6">
    <location>
        <begin position="512"/>
        <end position="530"/>
    </location>
</feature>
<evidence type="ECO:0000256" key="5">
    <source>
        <dbReference type="SAM" id="MobiDB-lite"/>
    </source>
</evidence>
<gene>
    <name evidence="8" type="ORF">DM02DRAFT_641392</name>
</gene>
<dbReference type="CDD" id="cd17502">
    <property type="entry name" value="MFS_Azr1_MDR_like"/>
    <property type="match status" value="1"/>
</dbReference>
<accession>A0A2V1DWG5</accession>
<reference evidence="8 9" key="1">
    <citation type="journal article" date="2018" name="Sci. Rep.">
        <title>Comparative genomics provides insights into the lifestyle and reveals functional heterogeneity of dark septate endophytic fungi.</title>
        <authorList>
            <person name="Knapp D.G."/>
            <person name="Nemeth J.B."/>
            <person name="Barry K."/>
            <person name="Hainaut M."/>
            <person name="Henrissat B."/>
            <person name="Johnson J."/>
            <person name="Kuo A."/>
            <person name="Lim J.H.P."/>
            <person name="Lipzen A."/>
            <person name="Nolan M."/>
            <person name="Ohm R.A."/>
            <person name="Tamas L."/>
            <person name="Grigoriev I.V."/>
            <person name="Spatafora J.W."/>
            <person name="Nagy L.G."/>
            <person name="Kovacs G.M."/>
        </authorList>
    </citation>
    <scope>NUCLEOTIDE SEQUENCE [LARGE SCALE GENOMIC DNA]</scope>
    <source>
        <strain evidence="8 9">DSE2036</strain>
    </source>
</reference>
<dbReference type="Gene3D" id="1.20.1720.10">
    <property type="entry name" value="Multidrug resistance protein D"/>
    <property type="match status" value="1"/>
</dbReference>
<keyword evidence="9" id="KW-1185">Reference proteome</keyword>
<dbReference type="Pfam" id="PF07690">
    <property type="entry name" value="MFS_1"/>
    <property type="match status" value="1"/>
</dbReference>
<comment type="subcellular location">
    <subcellularLocation>
        <location evidence="1">Membrane</location>
        <topology evidence="1">Multi-pass membrane protein</topology>
    </subcellularLocation>
</comment>
<keyword evidence="2 6" id="KW-0812">Transmembrane</keyword>
<keyword evidence="3 6" id="KW-1133">Transmembrane helix</keyword>
<evidence type="ECO:0000259" key="7">
    <source>
        <dbReference type="PROSITE" id="PS50850"/>
    </source>
</evidence>
<feature type="transmembrane region" description="Helical" evidence="6">
    <location>
        <begin position="347"/>
        <end position="367"/>
    </location>
</feature>
<dbReference type="InterPro" id="IPR020846">
    <property type="entry name" value="MFS_dom"/>
</dbReference>
<evidence type="ECO:0000256" key="4">
    <source>
        <dbReference type="ARBA" id="ARBA00023136"/>
    </source>
</evidence>
<feature type="domain" description="Major facilitator superfamily (MFS) profile" evidence="7">
    <location>
        <begin position="47"/>
        <end position="535"/>
    </location>
</feature>
<dbReference type="AlphaFoldDB" id="A0A2V1DWG5"/>
<feature type="transmembrane region" description="Helical" evidence="6">
    <location>
        <begin position="314"/>
        <end position="335"/>
    </location>
</feature>
<feature type="transmembrane region" description="Helical" evidence="6">
    <location>
        <begin position="200"/>
        <end position="222"/>
    </location>
</feature>
<sequence length="540" mass="57488">MNSHEETATVPKSEPIKGHTTHSDNIDASREEERGSEYPKPFILGLVMVNLCIATFLVGLDQTIVATAAPKITKSFNALGDIAWWTSAYLLTSSTMQLAYGRLYTLFPTKHVYNTAIIVFAIGSLICTTAPKSVALIVGRAIAGCGAAGIFSGSVLILAASCPLEKRASYTGLLFMSLGISAIVGPFIGGALADRATWRWCFGINLPICAIIVLSTCLLVHTPADEKTRKMTWREKVEEFDLPGTILLTASLVCIILALQLGGSQYPWSSGRVVALFVVASVIFLVFLSMQIWLPKHRSFSSTIIGNRNVAIAATYSGFISGGMFVIITYLPIWFQAVKGANALRSGVMTAPLIIAFIVMPILSGALTQGLGYYNPAMILGATLSAIGAGLLGTLTTTSLSSRWIGFQVLYGLGAGAGVPPPMLVVQTVLTPNTIPMGVSLVNLTQMLWSSIVVAIAQTVFINKLEEGIFVALPGFDAKAISKSFAAQLDTIYSSEQLRAVLPAYSNAVTKTFFITTALSCAALLLMGGLQWKSMKAKTS</sequence>
<dbReference type="SUPFAM" id="SSF103473">
    <property type="entry name" value="MFS general substrate transporter"/>
    <property type="match status" value="1"/>
</dbReference>
<evidence type="ECO:0000313" key="9">
    <source>
        <dbReference type="Proteomes" id="UP000244855"/>
    </source>
</evidence>
<feature type="transmembrane region" description="Helical" evidence="6">
    <location>
        <begin position="112"/>
        <end position="130"/>
    </location>
</feature>
<evidence type="ECO:0000256" key="2">
    <source>
        <dbReference type="ARBA" id="ARBA00022692"/>
    </source>
</evidence>
<feature type="transmembrane region" description="Helical" evidence="6">
    <location>
        <begin position="273"/>
        <end position="294"/>
    </location>
</feature>
<dbReference type="PROSITE" id="PS50850">
    <property type="entry name" value="MFS"/>
    <property type="match status" value="1"/>
</dbReference>
<feature type="transmembrane region" description="Helical" evidence="6">
    <location>
        <begin position="42"/>
        <end position="61"/>
    </location>
</feature>
<evidence type="ECO:0000256" key="6">
    <source>
        <dbReference type="SAM" id="Phobius"/>
    </source>
</evidence>
<feature type="compositionally biased region" description="Basic and acidic residues" evidence="5">
    <location>
        <begin position="14"/>
        <end position="34"/>
    </location>
</feature>
<dbReference type="InterPro" id="IPR036259">
    <property type="entry name" value="MFS_trans_sf"/>
</dbReference>
<feature type="transmembrane region" description="Helical" evidence="6">
    <location>
        <begin position="172"/>
        <end position="193"/>
    </location>
</feature>
<protein>
    <submittedName>
        <fullName evidence="8">MFS general substrate transporter</fullName>
    </submittedName>
</protein>
<feature type="transmembrane region" description="Helical" evidence="6">
    <location>
        <begin position="137"/>
        <end position="160"/>
    </location>
</feature>
<feature type="transmembrane region" description="Helical" evidence="6">
    <location>
        <begin position="409"/>
        <end position="430"/>
    </location>
</feature>
<proteinExistence type="predicted"/>
<dbReference type="InterPro" id="IPR011701">
    <property type="entry name" value="MFS"/>
</dbReference>
<dbReference type="Proteomes" id="UP000244855">
    <property type="component" value="Unassembled WGS sequence"/>
</dbReference>
<feature type="region of interest" description="Disordered" evidence="5">
    <location>
        <begin position="1"/>
        <end position="34"/>
    </location>
</feature>
<organism evidence="8 9">
    <name type="scientific">Periconia macrospinosa</name>
    <dbReference type="NCBI Taxonomy" id="97972"/>
    <lineage>
        <taxon>Eukaryota</taxon>
        <taxon>Fungi</taxon>
        <taxon>Dikarya</taxon>
        <taxon>Ascomycota</taxon>
        <taxon>Pezizomycotina</taxon>
        <taxon>Dothideomycetes</taxon>
        <taxon>Pleosporomycetidae</taxon>
        <taxon>Pleosporales</taxon>
        <taxon>Massarineae</taxon>
        <taxon>Periconiaceae</taxon>
        <taxon>Periconia</taxon>
    </lineage>
</organism>
<feature type="transmembrane region" description="Helical" evidence="6">
    <location>
        <begin position="373"/>
        <end position="397"/>
    </location>
</feature>
<evidence type="ECO:0000256" key="3">
    <source>
        <dbReference type="ARBA" id="ARBA00022989"/>
    </source>
</evidence>
<dbReference type="EMBL" id="KZ805345">
    <property type="protein sequence ID" value="PVI02272.1"/>
    <property type="molecule type" value="Genomic_DNA"/>
</dbReference>
<feature type="transmembrane region" description="Helical" evidence="6">
    <location>
        <begin position="242"/>
        <end position="261"/>
    </location>
</feature>